<gene>
    <name evidence="1" type="ORF">SAMN05216388_103215</name>
</gene>
<reference evidence="2" key="1">
    <citation type="submission" date="2016-10" db="EMBL/GenBank/DDBJ databases">
        <authorList>
            <person name="Varghese N."/>
            <person name="Submissions S."/>
        </authorList>
    </citation>
    <scope>NUCLEOTIDE SEQUENCE [LARGE SCALE GENOMIC DNA]</scope>
    <source>
        <strain evidence="2">IBRC-M 10043</strain>
    </source>
</reference>
<organism evidence="1 2">
    <name type="scientific">Halorientalis persicus</name>
    <dbReference type="NCBI Taxonomy" id="1367881"/>
    <lineage>
        <taxon>Archaea</taxon>
        <taxon>Methanobacteriati</taxon>
        <taxon>Methanobacteriota</taxon>
        <taxon>Stenosarchaea group</taxon>
        <taxon>Halobacteria</taxon>
        <taxon>Halobacteriales</taxon>
        <taxon>Haloarculaceae</taxon>
        <taxon>Halorientalis</taxon>
    </lineage>
</organism>
<evidence type="ECO:0000313" key="2">
    <source>
        <dbReference type="Proteomes" id="UP000198775"/>
    </source>
</evidence>
<sequence>MTDQYPAVDAAALERGPWELRSRSEDAVFRTPTATVRGHTLVYDDADLRAALDRAGVADHLDPGGEGTLVDVAADDTGGFWRFFFATALSFRPPLAPGIGPASMRGPVVRESRESFLEDLRTRGFENVDSGRRQRVRTDTGDRATLTKVTASYPLDGTRLDVEGWIAVWSRGGSFRIAGGVYPTRGLADLLDSLSDAERPEIDPGRYRDDLLGLIRSVE</sequence>
<protein>
    <submittedName>
        <fullName evidence="1">Uncharacterized protein</fullName>
    </submittedName>
</protein>
<keyword evidence="2" id="KW-1185">Reference proteome</keyword>
<dbReference type="Pfam" id="PF20127">
    <property type="entry name" value="DUF6517"/>
    <property type="match status" value="1"/>
</dbReference>
<dbReference type="OrthoDB" id="300230at2157"/>
<dbReference type="Proteomes" id="UP000198775">
    <property type="component" value="Unassembled WGS sequence"/>
</dbReference>
<proteinExistence type="predicted"/>
<dbReference type="AlphaFoldDB" id="A0A1H8V0I3"/>
<dbReference type="InterPro" id="IPR045396">
    <property type="entry name" value="DUF6517"/>
</dbReference>
<name>A0A1H8V0I3_9EURY</name>
<accession>A0A1H8V0I3</accession>
<dbReference type="EMBL" id="FOCX01000032">
    <property type="protein sequence ID" value="SEP08737.1"/>
    <property type="molecule type" value="Genomic_DNA"/>
</dbReference>
<evidence type="ECO:0000313" key="1">
    <source>
        <dbReference type="EMBL" id="SEP08737.1"/>
    </source>
</evidence>
<dbReference type="RefSeq" id="WP_092663743.1">
    <property type="nucleotide sequence ID" value="NZ_FOCX01000032.1"/>
</dbReference>